<evidence type="ECO:0000256" key="13">
    <source>
        <dbReference type="ARBA" id="ARBA00045102"/>
    </source>
</evidence>
<evidence type="ECO:0000256" key="7">
    <source>
        <dbReference type="ARBA" id="ARBA00022692"/>
    </source>
</evidence>
<evidence type="ECO:0000256" key="15">
    <source>
        <dbReference type="SAM" id="Coils"/>
    </source>
</evidence>
<dbReference type="Gene3D" id="2.80.10.50">
    <property type="match status" value="1"/>
</dbReference>
<proteinExistence type="inferred from homology"/>
<dbReference type="GO" id="GO:0042802">
    <property type="term" value="F:identical protein binding"/>
    <property type="evidence" value="ECO:0007669"/>
    <property type="project" value="EnsemblFungi"/>
</dbReference>
<keyword evidence="5 14" id="KW-0328">Glycosyltransferase</keyword>
<organism evidence="17 18">
    <name type="scientific">Pneumocystis jirovecii (strain RU7)</name>
    <name type="common">Human pneumocystis pneumonia agent</name>
    <dbReference type="NCBI Taxonomy" id="1408657"/>
    <lineage>
        <taxon>Eukaryota</taxon>
        <taxon>Fungi</taxon>
        <taxon>Dikarya</taxon>
        <taxon>Ascomycota</taxon>
        <taxon>Taphrinomycotina</taxon>
        <taxon>Pneumocystomycetes</taxon>
        <taxon>Pneumocystaceae</taxon>
        <taxon>Pneumocystis</taxon>
    </lineage>
</organism>
<feature type="domain" description="MIR" evidence="16">
    <location>
        <begin position="400"/>
        <end position="457"/>
    </location>
</feature>
<protein>
    <recommendedName>
        <fullName evidence="4 14">Dolichyl-phosphate-mannose--protein mannosyltransferase</fullName>
        <ecNumber evidence="4 14">2.4.1.109</ecNumber>
    </recommendedName>
</protein>
<dbReference type="CDD" id="cd23285">
    <property type="entry name" value="beta-trefoil_MIR_PMT4-like"/>
    <property type="match status" value="1"/>
</dbReference>
<feature type="transmembrane region" description="Helical" evidence="14">
    <location>
        <begin position="190"/>
        <end position="211"/>
    </location>
</feature>
<evidence type="ECO:0000256" key="12">
    <source>
        <dbReference type="ARBA" id="ARBA00045085"/>
    </source>
</evidence>
<keyword evidence="18" id="KW-1185">Reference proteome</keyword>
<evidence type="ECO:0000259" key="16">
    <source>
        <dbReference type="PROSITE" id="PS50919"/>
    </source>
</evidence>
<dbReference type="PROSITE" id="PS50919">
    <property type="entry name" value="MIR"/>
    <property type="match status" value="2"/>
</dbReference>
<dbReference type="OrthoDB" id="292747at2759"/>
<keyword evidence="15" id="KW-0175">Coiled coil</keyword>
<dbReference type="GO" id="GO:0004169">
    <property type="term" value="F:dolichyl-phosphate-mannose-protein mannosyltransferase activity"/>
    <property type="evidence" value="ECO:0007669"/>
    <property type="project" value="UniProtKB-UniRule"/>
</dbReference>
<feature type="transmembrane region" description="Helical" evidence="14">
    <location>
        <begin position="630"/>
        <end position="650"/>
    </location>
</feature>
<dbReference type="eggNOG" id="KOG3359">
    <property type="taxonomic scope" value="Eukaryota"/>
</dbReference>
<comment type="catalytic activity">
    <reaction evidence="12 14">
        <text>a di-trans,poly-cis-dolichyl beta-D-mannosyl phosphate + L-threonyl-[protein] = 3-O-(alpha-D-mannosyl)-L-threonyl-[protein] + a di-trans,poly-cis-dolichyl phosphate + H(+)</text>
        <dbReference type="Rhea" id="RHEA:53396"/>
        <dbReference type="Rhea" id="RHEA-COMP:11060"/>
        <dbReference type="Rhea" id="RHEA-COMP:13547"/>
        <dbReference type="Rhea" id="RHEA-COMP:19498"/>
        <dbReference type="Rhea" id="RHEA-COMP:19501"/>
        <dbReference type="ChEBI" id="CHEBI:15378"/>
        <dbReference type="ChEBI" id="CHEBI:30013"/>
        <dbReference type="ChEBI" id="CHEBI:57683"/>
        <dbReference type="ChEBI" id="CHEBI:58211"/>
        <dbReference type="ChEBI" id="CHEBI:137323"/>
        <dbReference type="EC" id="2.4.1.109"/>
    </reaction>
</comment>
<comment type="similarity">
    <text evidence="3 14">Belongs to the glycosyltransferase 39 family.</text>
</comment>
<feature type="transmembrane region" description="Helical" evidence="14">
    <location>
        <begin position="716"/>
        <end position="737"/>
    </location>
</feature>
<evidence type="ECO:0000313" key="17">
    <source>
        <dbReference type="EMBL" id="KTW26847.1"/>
    </source>
</evidence>
<evidence type="ECO:0000256" key="11">
    <source>
        <dbReference type="ARBA" id="ARBA00023136"/>
    </source>
</evidence>
<dbReference type="EC" id="2.4.1.109" evidence="4 14"/>
<reference evidence="18" key="1">
    <citation type="journal article" date="2016" name="Nat. Commun.">
        <title>Genome analysis of three Pneumocystis species reveals adaptation mechanisms to life exclusively in mammalian hosts.</title>
        <authorList>
            <person name="Ma L."/>
            <person name="Chen Z."/>
            <person name="Huang D.W."/>
            <person name="Kutty G."/>
            <person name="Ishihara M."/>
            <person name="Wang H."/>
            <person name="Abouelleil A."/>
            <person name="Bishop L."/>
            <person name="Davey E."/>
            <person name="Deng R."/>
            <person name="Deng X."/>
            <person name="Fan L."/>
            <person name="Fantoni G."/>
            <person name="Fitzgerald M."/>
            <person name="Gogineni E."/>
            <person name="Goldberg J.M."/>
            <person name="Handley G."/>
            <person name="Hu X."/>
            <person name="Huber C."/>
            <person name="Jiao X."/>
            <person name="Jones K."/>
            <person name="Levin J.Z."/>
            <person name="Liu Y."/>
            <person name="Macdonald P."/>
            <person name="Melnikov A."/>
            <person name="Raley C."/>
            <person name="Sassi M."/>
            <person name="Sherman B.T."/>
            <person name="Song X."/>
            <person name="Sykes S."/>
            <person name="Tran B."/>
            <person name="Walsh L."/>
            <person name="Xia Y."/>
            <person name="Yang J."/>
            <person name="Young S."/>
            <person name="Zeng Q."/>
            <person name="Zheng X."/>
            <person name="Stephens R."/>
            <person name="Nusbaum C."/>
            <person name="Birren B.W."/>
            <person name="Azadi P."/>
            <person name="Lempicki R.A."/>
            <person name="Cuomo C.A."/>
            <person name="Kovacs J.A."/>
        </authorList>
    </citation>
    <scope>NUCLEOTIDE SEQUENCE [LARGE SCALE GENOMIC DNA]</scope>
    <source>
        <strain evidence="18">RU7</strain>
    </source>
</reference>
<dbReference type="RefSeq" id="XP_018228178.1">
    <property type="nucleotide sequence ID" value="XM_018375572.1"/>
</dbReference>
<evidence type="ECO:0000256" key="4">
    <source>
        <dbReference type="ARBA" id="ARBA00012839"/>
    </source>
</evidence>
<dbReference type="PANTHER" id="PTHR10050:SF51">
    <property type="entry name" value="PROTEIN O-MANNOSYL-TRANSFERASE 1"/>
    <property type="match status" value="1"/>
</dbReference>
<feature type="transmembrane region" description="Helical" evidence="14">
    <location>
        <begin position="90"/>
        <end position="108"/>
    </location>
</feature>
<keyword evidence="11 14" id="KW-0472">Membrane</keyword>
<dbReference type="EMBL" id="LFWA01000016">
    <property type="protein sequence ID" value="KTW26847.1"/>
    <property type="molecule type" value="Genomic_DNA"/>
</dbReference>
<evidence type="ECO:0000256" key="14">
    <source>
        <dbReference type="RuleBase" id="RU367007"/>
    </source>
</evidence>
<evidence type="ECO:0000256" key="9">
    <source>
        <dbReference type="ARBA" id="ARBA00022824"/>
    </source>
</evidence>
<comment type="catalytic activity">
    <reaction evidence="13 14">
        <text>a di-trans,poly-cis-dolichyl beta-D-mannosyl phosphate + L-seryl-[protein] = 3-O-(alpha-D-mannosyl)-L-seryl-[protein] + a di-trans,poly-cis-dolichyl phosphate + H(+)</text>
        <dbReference type="Rhea" id="RHEA:17377"/>
        <dbReference type="Rhea" id="RHEA-COMP:9863"/>
        <dbReference type="Rhea" id="RHEA-COMP:13546"/>
        <dbReference type="Rhea" id="RHEA-COMP:19498"/>
        <dbReference type="Rhea" id="RHEA-COMP:19501"/>
        <dbReference type="ChEBI" id="CHEBI:15378"/>
        <dbReference type="ChEBI" id="CHEBI:29999"/>
        <dbReference type="ChEBI" id="CHEBI:57683"/>
        <dbReference type="ChEBI" id="CHEBI:58211"/>
        <dbReference type="ChEBI" id="CHEBI:137321"/>
        <dbReference type="EC" id="2.4.1.109"/>
    </reaction>
</comment>
<evidence type="ECO:0000256" key="6">
    <source>
        <dbReference type="ARBA" id="ARBA00022679"/>
    </source>
</evidence>
<feature type="transmembrane region" description="Helical" evidence="14">
    <location>
        <begin position="231"/>
        <end position="257"/>
    </location>
</feature>
<dbReference type="SUPFAM" id="SSF82109">
    <property type="entry name" value="MIR domain"/>
    <property type="match status" value="1"/>
</dbReference>
<comment type="subcellular location">
    <subcellularLocation>
        <location evidence="1 14">Endoplasmic reticulum membrane</location>
        <topology evidence="1 14">Multi-pass membrane protein</topology>
    </subcellularLocation>
</comment>
<dbReference type="Pfam" id="PF02815">
    <property type="entry name" value="MIR"/>
    <property type="match status" value="1"/>
</dbReference>
<keyword evidence="8" id="KW-0677">Repeat</keyword>
<evidence type="ECO:0000256" key="1">
    <source>
        <dbReference type="ARBA" id="ARBA00004477"/>
    </source>
</evidence>
<dbReference type="GO" id="GO:0097586">
    <property type="term" value="C:dolichyl-phosphate-mannose-protein mannosyltransferase Pmt4p homodimer complex"/>
    <property type="evidence" value="ECO:0007669"/>
    <property type="project" value="EnsemblFungi"/>
</dbReference>
<gene>
    <name evidence="17" type="ORF">T551_03309</name>
</gene>
<evidence type="ECO:0000256" key="3">
    <source>
        <dbReference type="ARBA" id="ARBA00007222"/>
    </source>
</evidence>
<dbReference type="PANTHER" id="PTHR10050">
    <property type="entry name" value="DOLICHYL-PHOSPHATE-MANNOSE--PROTEIN MANNOSYLTRANSFERASE"/>
    <property type="match status" value="1"/>
</dbReference>
<evidence type="ECO:0000256" key="10">
    <source>
        <dbReference type="ARBA" id="ARBA00022989"/>
    </source>
</evidence>
<evidence type="ECO:0000313" key="18">
    <source>
        <dbReference type="Proteomes" id="UP000053447"/>
    </source>
</evidence>
<comment type="function">
    <text evidence="14">Transfers mannose from Dol-P-mannose to Ser or Thr residues on proteins.</text>
</comment>
<dbReference type="UniPathway" id="UPA00378"/>
<dbReference type="Pfam" id="PF02366">
    <property type="entry name" value="PMT"/>
    <property type="match status" value="1"/>
</dbReference>
<dbReference type="InterPro" id="IPR032421">
    <property type="entry name" value="PMT_4TMC"/>
</dbReference>
<evidence type="ECO:0000256" key="8">
    <source>
        <dbReference type="ARBA" id="ARBA00022737"/>
    </source>
</evidence>
<feature type="transmembrane region" description="Helical" evidence="14">
    <location>
        <begin position="278"/>
        <end position="299"/>
    </location>
</feature>
<feature type="transmembrane region" description="Helical" evidence="14">
    <location>
        <begin position="40"/>
        <end position="57"/>
    </location>
</feature>
<keyword evidence="6 14" id="KW-0808">Transferase</keyword>
<name>A0A0W4ZEP2_PNEJ7</name>
<dbReference type="InterPro" id="IPR027005">
    <property type="entry name" value="PMT-like"/>
</dbReference>
<feature type="coiled-coil region" evidence="15">
    <location>
        <begin position="1"/>
        <end position="28"/>
    </location>
</feature>
<feature type="transmembrane region" description="Helical" evidence="14">
    <location>
        <begin position="595"/>
        <end position="618"/>
    </location>
</feature>
<keyword evidence="10 14" id="KW-1133">Transmembrane helix</keyword>
<dbReference type="Pfam" id="PF16192">
    <property type="entry name" value="PMT_4TMC"/>
    <property type="match status" value="1"/>
</dbReference>
<sequence length="766" mass="90027">MELISRNREKKEATVQEITKDSEEIKEKYPKKSSNASKNILLLVIFILSILTRFYYIQHPSEVVFDEVHFGKFLSLYLRGSYFFDVHPPFTKLLYAFFGWIIGYYFLYKDKNINFLKGYDGHFLFEKIGDSYIKNNVPYVYLRCVPAFAGAMVVPLVFLIMKDSGHSLLSSTLAASLVLFDNAQVAQSRLILLDSVFIFLMTSSIYCYIRFSNLNNRQFSASWWKWLFLTGLFLSCTISTKYVGLFTYITIGVMVLIELWDILDIRKGYTMHYFTMHFLARALCLIFFPFMLYLLWFYIHFNVLSKTGPGDKFMSSSFQETLEGNVLSTSSFQVNYYDKITIIHKETNAYLHSHEATYPLRYEDGRISSQGQQVTGYKHNDSNNHWIIMPAYPSNKTLLGSPVLDNDYIRLKHVSTNTYLLTHDVASPKYPTNQEFTTISENLKSRYNETIFQIKFEHHTNNSILKTKGGRFMLIHNLTRVAMWSDIDPLPDWGFKQQEVNGNKKLKGQSNIWIVDEIVDFNDTSRVIKNSTLKSLSFFQKYIELQFSMLHHNSRLKASHPYSSYPIEWPLLNRGISFWTNHSQAQQIYLLGNPIGWWFEISFVIIFVTVVISDQILLRRGLFLIRESRKLFYTHTIFFFLFWIAHYFPFYLMGRKLFLHHYLPAHIASSLLTGSTFQLLFEKNNRSIIFLYFFKKNENKTNMNLKNFNSPRKAKIMFILLISSLLGSFIFFSPLTYGKPGLTSNQLYERKWSPNWDYAYLEDSYE</sequence>
<dbReference type="InterPro" id="IPR016093">
    <property type="entry name" value="MIR_motif"/>
</dbReference>
<feature type="transmembrane region" description="Helical" evidence="14">
    <location>
        <begin position="140"/>
        <end position="161"/>
    </location>
</feature>
<dbReference type="GO" id="GO:1900101">
    <property type="term" value="P:regulation of endoplasmic reticulum unfolded protein response"/>
    <property type="evidence" value="ECO:0007669"/>
    <property type="project" value="EnsemblFungi"/>
</dbReference>
<accession>A0A0W4ZEP2</accession>
<dbReference type="SMART" id="SM00472">
    <property type="entry name" value="MIR"/>
    <property type="match status" value="2"/>
</dbReference>
<comment type="caution">
    <text evidence="17">The sequence shown here is derived from an EMBL/GenBank/DDBJ whole genome shotgun (WGS) entry which is preliminary data.</text>
</comment>
<comment type="pathway">
    <text evidence="2 14">Protein modification; protein glycosylation.</text>
</comment>
<dbReference type="InterPro" id="IPR036300">
    <property type="entry name" value="MIR_dom_sf"/>
</dbReference>
<feature type="domain" description="MIR" evidence="16">
    <location>
        <begin position="331"/>
        <end position="391"/>
    </location>
</feature>
<feature type="transmembrane region" description="Helical" evidence="14">
    <location>
        <begin position="662"/>
        <end position="681"/>
    </location>
</feature>
<dbReference type="STRING" id="1408657.A0A0W4ZEP2"/>
<evidence type="ECO:0000256" key="2">
    <source>
        <dbReference type="ARBA" id="ARBA00004922"/>
    </source>
</evidence>
<dbReference type="Proteomes" id="UP000053447">
    <property type="component" value="Unassembled WGS sequence"/>
</dbReference>
<evidence type="ECO:0000256" key="5">
    <source>
        <dbReference type="ARBA" id="ARBA00022676"/>
    </source>
</evidence>
<dbReference type="VEuPathDB" id="FungiDB:T551_03309"/>
<keyword evidence="9 14" id="KW-0256">Endoplasmic reticulum</keyword>
<keyword evidence="7 14" id="KW-0812">Transmembrane</keyword>
<dbReference type="InterPro" id="IPR003342">
    <property type="entry name" value="ArnT-like_N"/>
</dbReference>
<dbReference type="GeneID" id="28941827"/>
<dbReference type="AlphaFoldDB" id="A0A0W4ZEP2"/>